<dbReference type="RefSeq" id="WP_139162888.1">
    <property type="nucleotide sequence ID" value="NZ_FMXO01000002.1"/>
</dbReference>
<evidence type="ECO:0000313" key="1">
    <source>
        <dbReference type="EMBL" id="SDB08182.1"/>
    </source>
</evidence>
<evidence type="ECO:0000313" key="2">
    <source>
        <dbReference type="Proteomes" id="UP000198771"/>
    </source>
</evidence>
<name>A0A1G6AIF0_9BACT</name>
<keyword evidence="2" id="KW-1185">Reference proteome</keyword>
<reference evidence="1 2" key="1">
    <citation type="submission" date="2016-10" db="EMBL/GenBank/DDBJ databases">
        <authorList>
            <person name="de Groot N.N."/>
        </authorList>
    </citation>
    <scope>NUCLEOTIDE SEQUENCE [LARGE SCALE GENOMIC DNA]</scope>
    <source>
        <strain evidence="1 2">ASO4-2</strain>
    </source>
</reference>
<dbReference type="AlphaFoldDB" id="A0A1G6AIF0"/>
<organism evidence="1 2">
    <name type="scientific">Desulfonatronum thiosulfatophilum</name>
    <dbReference type="NCBI Taxonomy" id="617002"/>
    <lineage>
        <taxon>Bacteria</taxon>
        <taxon>Pseudomonadati</taxon>
        <taxon>Thermodesulfobacteriota</taxon>
        <taxon>Desulfovibrionia</taxon>
        <taxon>Desulfovibrionales</taxon>
        <taxon>Desulfonatronaceae</taxon>
        <taxon>Desulfonatronum</taxon>
    </lineage>
</organism>
<dbReference type="Gene3D" id="6.10.140.1340">
    <property type="match status" value="1"/>
</dbReference>
<dbReference type="STRING" id="617002.SAMN05660653_00376"/>
<accession>A0A1G6AIF0</accession>
<sequence length="153" mass="17200">MLPKSATRVAEHTPEYINQQIREQTVKNISECVINGPLSIDQRLEELDEEWDIERTLQANASSLILLGMGLGALSSRKWFALPVMVSGFLLQHALQGWCPPLSVFRRMGVRTKGEIDVERYALKALRGDFQEFCEKTAHDTGASREAIITASR</sequence>
<dbReference type="EMBL" id="FMXO01000002">
    <property type="protein sequence ID" value="SDB08182.1"/>
    <property type="molecule type" value="Genomic_DNA"/>
</dbReference>
<proteinExistence type="predicted"/>
<protein>
    <recommendedName>
        <fullName evidence="3">DUF2892 domain-containing protein</fullName>
    </recommendedName>
</protein>
<dbReference type="Proteomes" id="UP000198771">
    <property type="component" value="Unassembled WGS sequence"/>
</dbReference>
<evidence type="ECO:0008006" key="3">
    <source>
        <dbReference type="Google" id="ProtNLM"/>
    </source>
</evidence>
<gene>
    <name evidence="1" type="ORF">SAMN05660653_00376</name>
</gene>